<name>A0A1E5LE66_9BACI</name>
<dbReference type="EMBL" id="MJEH01000031">
    <property type="protein sequence ID" value="OEH92352.1"/>
    <property type="molecule type" value="Genomic_DNA"/>
</dbReference>
<dbReference type="RefSeq" id="WP_069717635.1">
    <property type="nucleotide sequence ID" value="NZ_MJEH01000031.1"/>
</dbReference>
<comment type="caution">
    <text evidence="1">The sequence shown here is derived from an EMBL/GenBank/DDBJ whole genome shotgun (WGS) entry which is preliminary data.</text>
</comment>
<protein>
    <submittedName>
        <fullName evidence="1">Uncharacterized protein</fullName>
    </submittedName>
</protein>
<dbReference type="Proteomes" id="UP000095209">
    <property type="component" value="Unassembled WGS sequence"/>
</dbReference>
<dbReference type="AlphaFoldDB" id="A0A1E5LE66"/>
<dbReference type="OrthoDB" id="2986891at2"/>
<reference evidence="1 2" key="1">
    <citation type="submission" date="2016-08" db="EMBL/GenBank/DDBJ databases">
        <title>Genome of Bacillus solimangrovi GH2-4.</title>
        <authorList>
            <person name="Lim S."/>
            <person name="Kim B.-C."/>
        </authorList>
    </citation>
    <scope>NUCLEOTIDE SEQUENCE [LARGE SCALE GENOMIC DNA]</scope>
    <source>
        <strain evidence="1 2">GH2-4</strain>
    </source>
</reference>
<sequence length="233" mass="26992">MKDRKKLIATASLSALLLRGDLTSLQSEVYAATPLVEISMPQHASIVKAKTIREFNNIQYKDYIFENYGFYFYSHDNKDGTTTYTELTSGNTIVVNTDVYNKYEQKGLQEALFKIENATGSDEELSQASQIVASIIHEDPWSFMYSHVKTYNIDTRGKTFEQVYNELKNVKDNDEQSNEELKKEAVSNGALVHLREETKELPYDENWLIEKKDWINDIPEYQSKIIKRVSKYI</sequence>
<evidence type="ECO:0000313" key="2">
    <source>
        <dbReference type="Proteomes" id="UP000095209"/>
    </source>
</evidence>
<organism evidence="1 2">
    <name type="scientific">Bacillus solimangrovi</name>
    <dbReference type="NCBI Taxonomy" id="1305675"/>
    <lineage>
        <taxon>Bacteria</taxon>
        <taxon>Bacillati</taxon>
        <taxon>Bacillota</taxon>
        <taxon>Bacilli</taxon>
        <taxon>Bacillales</taxon>
        <taxon>Bacillaceae</taxon>
        <taxon>Bacillus</taxon>
    </lineage>
</organism>
<evidence type="ECO:0000313" key="1">
    <source>
        <dbReference type="EMBL" id="OEH92352.1"/>
    </source>
</evidence>
<accession>A0A1E5LE66</accession>
<keyword evidence="2" id="KW-1185">Reference proteome</keyword>
<gene>
    <name evidence="1" type="ORF">BFG57_16385</name>
</gene>
<proteinExistence type="predicted"/>